<evidence type="ECO:0008006" key="3">
    <source>
        <dbReference type="Google" id="ProtNLM"/>
    </source>
</evidence>
<gene>
    <name evidence="1" type="ORF">WMO24_11120</name>
</gene>
<comment type="caution">
    <text evidence="1">The sequence shown here is derived from an EMBL/GenBank/DDBJ whole genome shotgun (WGS) entry which is preliminary data.</text>
</comment>
<dbReference type="EMBL" id="JBBMFA010000100">
    <property type="protein sequence ID" value="MEQ2520974.1"/>
    <property type="molecule type" value="Genomic_DNA"/>
</dbReference>
<protein>
    <recommendedName>
        <fullName evidence="3">DUF1574 domain-containing protein</fullName>
    </recommendedName>
</protein>
<name>A0ABV1GGL3_9FIRM</name>
<dbReference type="SUPFAM" id="SSF52266">
    <property type="entry name" value="SGNH hydrolase"/>
    <property type="match status" value="1"/>
</dbReference>
<accession>A0ABV1GGL3</accession>
<dbReference type="Proteomes" id="UP001477672">
    <property type="component" value="Unassembled WGS sequence"/>
</dbReference>
<dbReference type="RefSeq" id="WP_349216514.1">
    <property type="nucleotide sequence ID" value="NZ_JBBMFA010000100.1"/>
</dbReference>
<evidence type="ECO:0000313" key="2">
    <source>
        <dbReference type="Proteomes" id="UP001477672"/>
    </source>
</evidence>
<reference evidence="1 2" key="1">
    <citation type="submission" date="2024-03" db="EMBL/GenBank/DDBJ databases">
        <title>Human intestinal bacterial collection.</title>
        <authorList>
            <person name="Pauvert C."/>
            <person name="Hitch T.C.A."/>
            <person name="Clavel T."/>
        </authorList>
    </citation>
    <scope>NUCLEOTIDE SEQUENCE [LARGE SCALE GENOMIC DNA]</scope>
    <source>
        <strain evidence="1 2">CLA-JM-H11</strain>
    </source>
</reference>
<sequence>MKRFLKGALCFLPFVILIVGVNFYADPANVLRTGYERTVAEILAGGENASNLRNMDDRLFMEEYVSLRKDPIGTLVLGSSHSMQITKELTGDENTFCAGMTGADLRDCISAYRLFRENGFTPERVILVVDCWFLCEETQEPRAMTDGYEAFCKENGLLPVQTEAAQFSLKKLTQKWSQAVSLPYFQSSLDYLKKGLQNDRDPVATDSFYTDTDMRRADGTYCYNQELRNVQEDQTHDRAVNYIIATPEFAKNFTTVSANLENQLIAFITSMQEDGVQVALMLPPFHPEYYTYMTQTELYTKILMVEPVVQQIAETCGVRLFGSFDPSKCGLSALDFYDGLHCSDQAMYRFYPENLFDL</sequence>
<organism evidence="1 2">
    <name type="scientific">Ruthenibacterium intestinale</name>
    <dbReference type="NCBI Taxonomy" id="3133163"/>
    <lineage>
        <taxon>Bacteria</taxon>
        <taxon>Bacillati</taxon>
        <taxon>Bacillota</taxon>
        <taxon>Clostridia</taxon>
        <taxon>Eubacteriales</taxon>
        <taxon>Oscillospiraceae</taxon>
        <taxon>Ruthenibacterium</taxon>
    </lineage>
</organism>
<evidence type="ECO:0000313" key="1">
    <source>
        <dbReference type="EMBL" id="MEQ2520974.1"/>
    </source>
</evidence>
<proteinExistence type="predicted"/>
<keyword evidence="2" id="KW-1185">Reference proteome</keyword>